<evidence type="ECO:0000313" key="3">
    <source>
        <dbReference type="Proteomes" id="UP000799421"/>
    </source>
</evidence>
<keyword evidence="3" id="KW-1185">Reference proteome</keyword>
<dbReference type="PANTHER" id="PTHR21354">
    <property type="entry name" value="ZINC FINGER PROTEIN 511"/>
    <property type="match status" value="1"/>
</dbReference>
<feature type="non-terminal residue" evidence="2">
    <location>
        <position position="1"/>
    </location>
</feature>
<dbReference type="InterPro" id="IPR039258">
    <property type="entry name" value="ZNF511"/>
</dbReference>
<dbReference type="AlphaFoldDB" id="A0A6A7BRP7"/>
<proteinExistence type="predicted"/>
<gene>
    <name evidence="2" type="ORF">K470DRAFT_192949</name>
</gene>
<name>A0A6A7BRP7_9PEZI</name>
<dbReference type="InterPro" id="IPR013087">
    <property type="entry name" value="Znf_C2H2_type"/>
</dbReference>
<feature type="domain" description="C2H2-type" evidence="1">
    <location>
        <begin position="4"/>
        <end position="26"/>
    </location>
</feature>
<dbReference type="EMBL" id="MU006024">
    <property type="protein sequence ID" value="KAF2857900.1"/>
    <property type="molecule type" value="Genomic_DNA"/>
</dbReference>
<dbReference type="Proteomes" id="UP000799421">
    <property type="component" value="Unassembled WGS sequence"/>
</dbReference>
<feature type="non-terminal residue" evidence="2">
    <location>
        <position position="82"/>
    </location>
</feature>
<reference evidence="2" key="1">
    <citation type="journal article" date="2020" name="Stud. Mycol.">
        <title>101 Dothideomycetes genomes: a test case for predicting lifestyles and emergence of pathogens.</title>
        <authorList>
            <person name="Haridas S."/>
            <person name="Albert R."/>
            <person name="Binder M."/>
            <person name="Bloem J."/>
            <person name="Labutti K."/>
            <person name="Salamov A."/>
            <person name="Andreopoulos B."/>
            <person name="Baker S."/>
            <person name="Barry K."/>
            <person name="Bills G."/>
            <person name="Bluhm B."/>
            <person name="Cannon C."/>
            <person name="Castanera R."/>
            <person name="Culley D."/>
            <person name="Daum C."/>
            <person name="Ezra D."/>
            <person name="Gonzalez J."/>
            <person name="Henrissat B."/>
            <person name="Kuo A."/>
            <person name="Liang C."/>
            <person name="Lipzen A."/>
            <person name="Lutzoni F."/>
            <person name="Magnuson J."/>
            <person name="Mondo S."/>
            <person name="Nolan M."/>
            <person name="Ohm R."/>
            <person name="Pangilinan J."/>
            <person name="Park H.-J."/>
            <person name="Ramirez L."/>
            <person name="Alfaro M."/>
            <person name="Sun H."/>
            <person name="Tritt A."/>
            <person name="Yoshinaga Y."/>
            <person name="Zwiers L.-H."/>
            <person name="Turgeon B."/>
            <person name="Goodwin S."/>
            <person name="Spatafora J."/>
            <person name="Crous P."/>
            <person name="Grigoriev I."/>
        </authorList>
    </citation>
    <scope>NUCLEOTIDE SEQUENCE</scope>
    <source>
        <strain evidence="2">CBS 480.64</strain>
    </source>
</reference>
<accession>A0A6A7BRP7</accession>
<organism evidence="2 3">
    <name type="scientific">Piedraia hortae CBS 480.64</name>
    <dbReference type="NCBI Taxonomy" id="1314780"/>
    <lineage>
        <taxon>Eukaryota</taxon>
        <taxon>Fungi</taxon>
        <taxon>Dikarya</taxon>
        <taxon>Ascomycota</taxon>
        <taxon>Pezizomycotina</taxon>
        <taxon>Dothideomycetes</taxon>
        <taxon>Dothideomycetidae</taxon>
        <taxon>Capnodiales</taxon>
        <taxon>Piedraiaceae</taxon>
        <taxon>Piedraia</taxon>
    </lineage>
</organism>
<feature type="domain" description="C2H2-type" evidence="1">
    <location>
        <begin position="42"/>
        <end position="67"/>
    </location>
</feature>
<dbReference type="PANTHER" id="PTHR21354:SF0">
    <property type="entry name" value="ZINC FINGER PROTEIN 511"/>
    <property type="match status" value="1"/>
</dbReference>
<dbReference type="SMART" id="SM00355">
    <property type="entry name" value="ZnF_C2H2"/>
    <property type="match status" value="2"/>
</dbReference>
<evidence type="ECO:0000313" key="2">
    <source>
        <dbReference type="EMBL" id="KAF2857900.1"/>
    </source>
</evidence>
<dbReference type="OrthoDB" id="18440at2759"/>
<protein>
    <recommendedName>
        <fullName evidence="1">C2H2-type domain-containing protein</fullName>
    </recommendedName>
</protein>
<sequence length="82" mass="9547">HPSPSCLACGRIFPATHILDLHIREHHDPFVSLQRARGEKVYRCFVEGCEKVCRDGRRRRLHCIDKHGYPWGWGWGVVDRGL</sequence>
<evidence type="ECO:0000259" key="1">
    <source>
        <dbReference type="SMART" id="SM00355"/>
    </source>
</evidence>